<dbReference type="InterPro" id="IPR015947">
    <property type="entry name" value="PUA-like_sf"/>
</dbReference>
<evidence type="ECO:0000256" key="1">
    <source>
        <dbReference type="SAM" id="MobiDB-lite"/>
    </source>
</evidence>
<dbReference type="AlphaFoldDB" id="A0A7J9BDX9"/>
<dbReference type="EMBL" id="JABEZY010000002">
    <property type="protein sequence ID" value="MBA0734537.1"/>
    <property type="molecule type" value="Genomic_DNA"/>
</dbReference>
<evidence type="ECO:0000313" key="2">
    <source>
        <dbReference type="EMBL" id="MBA0734537.1"/>
    </source>
</evidence>
<dbReference type="OrthoDB" id="5792673at2759"/>
<name>A0A7J9BDX9_GOSGO</name>
<feature type="region of interest" description="Disordered" evidence="1">
    <location>
        <begin position="1"/>
        <end position="36"/>
    </location>
</feature>
<dbReference type="InterPro" id="IPR036987">
    <property type="entry name" value="SRA-YDG_sf"/>
</dbReference>
<organism evidence="2 3">
    <name type="scientific">Gossypium gossypioides</name>
    <name type="common">Mexican cotton</name>
    <name type="synonym">Selera gossypioides</name>
    <dbReference type="NCBI Taxonomy" id="34282"/>
    <lineage>
        <taxon>Eukaryota</taxon>
        <taxon>Viridiplantae</taxon>
        <taxon>Streptophyta</taxon>
        <taxon>Embryophyta</taxon>
        <taxon>Tracheophyta</taxon>
        <taxon>Spermatophyta</taxon>
        <taxon>Magnoliopsida</taxon>
        <taxon>eudicotyledons</taxon>
        <taxon>Gunneridae</taxon>
        <taxon>Pentapetalae</taxon>
        <taxon>rosids</taxon>
        <taxon>malvids</taxon>
        <taxon>Malvales</taxon>
        <taxon>Malvaceae</taxon>
        <taxon>Malvoideae</taxon>
        <taxon>Gossypium</taxon>
    </lineage>
</organism>
<dbReference type="Proteomes" id="UP000593579">
    <property type="component" value="Unassembled WGS sequence"/>
</dbReference>
<proteinExistence type="predicted"/>
<dbReference type="SUPFAM" id="SSF88697">
    <property type="entry name" value="PUA domain-like"/>
    <property type="match status" value="1"/>
</dbReference>
<comment type="caution">
    <text evidence="2">The sequence shown here is derived from an EMBL/GenBank/DDBJ whole genome shotgun (WGS) entry which is preliminary data.</text>
</comment>
<reference evidence="2 3" key="1">
    <citation type="journal article" date="2019" name="Genome Biol. Evol.">
        <title>Insights into the evolution of the New World diploid cottons (Gossypium, subgenus Houzingenia) based on genome sequencing.</title>
        <authorList>
            <person name="Grover C.E."/>
            <person name="Arick M.A. 2nd"/>
            <person name="Thrash A."/>
            <person name="Conover J.L."/>
            <person name="Sanders W.S."/>
            <person name="Peterson D.G."/>
            <person name="Frelichowski J.E."/>
            <person name="Scheffler J.A."/>
            <person name="Scheffler B.E."/>
            <person name="Wendel J.F."/>
        </authorList>
    </citation>
    <scope>NUCLEOTIDE SEQUENCE [LARGE SCALE GENOMIC DNA]</scope>
    <source>
        <strain evidence="2">5</strain>
        <tissue evidence="2">Leaf</tissue>
    </source>
</reference>
<keyword evidence="3" id="KW-1185">Reference proteome</keyword>
<sequence>MVSSHRKPVKERALSKSNQARSVGKKKKQHVKASYASEDEDTTFTPEWNDCCRNITDALRCYKKLWKDTRLRDKFLNQHKMSPEQGRCRGLALDGRVANILKRGIDYISSVEGKTLATSIVNSCRYDRGIISRVYCPNLTYTKEGEKRDQMLKGGNLALKNNIHYKKTCEGVAFDKEIESGFSVYKFQLDMLEDHQQYDSKWKQK</sequence>
<gene>
    <name evidence="2" type="ORF">Gogos_018439</name>
</gene>
<protein>
    <submittedName>
        <fullName evidence="2">Uncharacterized protein</fullName>
    </submittedName>
</protein>
<evidence type="ECO:0000313" key="3">
    <source>
        <dbReference type="Proteomes" id="UP000593579"/>
    </source>
</evidence>
<accession>A0A7J9BDX9</accession>
<dbReference type="Gene3D" id="2.30.280.10">
    <property type="entry name" value="SRA-YDG"/>
    <property type="match status" value="1"/>
</dbReference>
<feature type="non-terminal residue" evidence="2">
    <location>
        <position position="1"/>
    </location>
</feature>